<comment type="caution">
    <text evidence="4">The sequence shown here is derived from an EMBL/GenBank/DDBJ whole genome shotgun (WGS) entry which is preliminary data.</text>
</comment>
<reference evidence="5" key="1">
    <citation type="journal article" date="2019" name="Int. J. Syst. Evol. Microbiol.">
        <title>The Global Catalogue of Microorganisms (GCM) 10K type strain sequencing project: providing services to taxonomists for standard genome sequencing and annotation.</title>
        <authorList>
            <consortium name="The Broad Institute Genomics Platform"/>
            <consortium name="The Broad Institute Genome Sequencing Center for Infectious Disease"/>
            <person name="Wu L."/>
            <person name="Ma J."/>
        </authorList>
    </citation>
    <scope>NUCLEOTIDE SEQUENCE [LARGE SCALE GENOMIC DNA]</scope>
    <source>
        <strain evidence="5">JCM 16673</strain>
    </source>
</reference>
<proteinExistence type="predicted"/>
<dbReference type="Pfam" id="PF00990">
    <property type="entry name" value="GGDEF"/>
    <property type="match status" value="1"/>
</dbReference>
<dbReference type="PANTHER" id="PTHR45138:SF9">
    <property type="entry name" value="DIGUANYLATE CYCLASE DGCM-RELATED"/>
    <property type="match status" value="1"/>
</dbReference>
<dbReference type="SMART" id="SM00267">
    <property type="entry name" value="GGDEF"/>
    <property type="match status" value="1"/>
</dbReference>
<dbReference type="RefSeq" id="WP_344761489.1">
    <property type="nucleotide sequence ID" value="NZ_BAAAZE010000002.1"/>
</dbReference>
<dbReference type="Pfam" id="PF01590">
    <property type="entry name" value="GAF"/>
    <property type="match status" value="1"/>
</dbReference>
<evidence type="ECO:0000259" key="3">
    <source>
        <dbReference type="PROSITE" id="PS50887"/>
    </source>
</evidence>
<dbReference type="SUPFAM" id="SSF55781">
    <property type="entry name" value="GAF domain-like"/>
    <property type="match status" value="1"/>
</dbReference>
<dbReference type="NCBIfam" id="TIGR00254">
    <property type="entry name" value="GGDEF"/>
    <property type="match status" value="1"/>
</dbReference>
<comment type="catalytic activity">
    <reaction evidence="2">
        <text>2 GTP = 3',3'-c-di-GMP + 2 diphosphate</text>
        <dbReference type="Rhea" id="RHEA:24898"/>
        <dbReference type="ChEBI" id="CHEBI:33019"/>
        <dbReference type="ChEBI" id="CHEBI:37565"/>
        <dbReference type="ChEBI" id="CHEBI:58805"/>
        <dbReference type="EC" id="2.7.7.65"/>
    </reaction>
</comment>
<evidence type="ECO:0000256" key="1">
    <source>
        <dbReference type="ARBA" id="ARBA00012528"/>
    </source>
</evidence>
<dbReference type="EMBL" id="BAAAZE010000002">
    <property type="protein sequence ID" value="GAA4012859.1"/>
    <property type="molecule type" value="Genomic_DNA"/>
</dbReference>
<dbReference type="InterPro" id="IPR043128">
    <property type="entry name" value="Rev_trsase/Diguanyl_cyclase"/>
</dbReference>
<sequence length="357" mass="37834">MPLSSTQSAQPNVGQSLPDAGLHVAAMSGGAVNDPLPDTSYDDIIRLANLLCGTAVAVISLTGQKTPDLVLQLGESLAERVRDLSVWSTAGLVAGQVLMVPDLLAETPPSEAGHGLRLYAAAPLIDSLGTVIGTLCVFDPQPGQLSATQQEGLRLLARQVVALLAAQQKIAHLSESLEHLEILSATDALTGLHNRRAFEQRIRQEFERARRYGAALSFLMLDVDFFKHFNDLHGHQAGDRMLRKVARTLQAQARGQDTLARFGGEEFAVVLPNTDRFGALVLAERYRVAIEALGAADVTVSIGVAMLDASMQHPDDLVSAADLALYRAKGSGRNKVIEAVRDGDSAGSGSDDGFAGG</sequence>
<dbReference type="SMART" id="SM00065">
    <property type="entry name" value="GAF"/>
    <property type="match status" value="1"/>
</dbReference>
<dbReference type="PANTHER" id="PTHR45138">
    <property type="entry name" value="REGULATORY COMPONENTS OF SENSORY TRANSDUCTION SYSTEM"/>
    <property type="match status" value="1"/>
</dbReference>
<evidence type="ECO:0000313" key="5">
    <source>
        <dbReference type="Proteomes" id="UP001501353"/>
    </source>
</evidence>
<dbReference type="InterPro" id="IPR029787">
    <property type="entry name" value="Nucleotide_cyclase"/>
</dbReference>
<dbReference type="EC" id="2.7.7.65" evidence="1"/>
<dbReference type="InterPro" id="IPR003018">
    <property type="entry name" value="GAF"/>
</dbReference>
<accession>A0ABP7SKQ5</accession>
<dbReference type="Proteomes" id="UP001501353">
    <property type="component" value="Unassembled WGS sequence"/>
</dbReference>
<name>A0ABP7SKQ5_9BURK</name>
<gene>
    <name evidence="4" type="ORF">GCM10022212_03430</name>
</gene>
<keyword evidence="5" id="KW-1185">Reference proteome</keyword>
<dbReference type="PROSITE" id="PS50887">
    <property type="entry name" value="GGDEF"/>
    <property type="match status" value="1"/>
</dbReference>
<dbReference type="InterPro" id="IPR029016">
    <property type="entry name" value="GAF-like_dom_sf"/>
</dbReference>
<dbReference type="Gene3D" id="3.30.70.270">
    <property type="match status" value="1"/>
</dbReference>
<protein>
    <recommendedName>
        <fullName evidence="1">diguanylate cyclase</fullName>
        <ecNumber evidence="1">2.7.7.65</ecNumber>
    </recommendedName>
</protein>
<dbReference type="SUPFAM" id="SSF55073">
    <property type="entry name" value="Nucleotide cyclase"/>
    <property type="match status" value="1"/>
</dbReference>
<evidence type="ECO:0000313" key="4">
    <source>
        <dbReference type="EMBL" id="GAA4012859.1"/>
    </source>
</evidence>
<dbReference type="InterPro" id="IPR050469">
    <property type="entry name" value="Diguanylate_Cyclase"/>
</dbReference>
<feature type="domain" description="GGDEF" evidence="3">
    <location>
        <begin position="214"/>
        <end position="341"/>
    </location>
</feature>
<evidence type="ECO:0000256" key="2">
    <source>
        <dbReference type="ARBA" id="ARBA00034247"/>
    </source>
</evidence>
<dbReference type="CDD" id="cd01949">
    <property type="entry name" value="GGDEF"/>
    <property type="match status" value="1"/>
</dbReference>
<dbReference type="InterPro" id="IPR000160">
    <property type="entry name" value="GGDEF_dom"/>
</dbReference>
<organism evidence="4 5">
    <name type="scientific">Actimicrobium antarcticum</name>
    <dbReference type="NCBI Taxonomy" id="1051899"/>
    <lineage>
        <taxon>Bacteria</taxon>
        <taxon>Pseudomonadati</taxon>
        <taxon>Pseudomonadota</taxon>
        <taxon>Betaproteobacteria</taxon>
        <taxon>Burkholderiales</taxon>
        <taxon>Oxalobacteraceae</taxon>
        <taxon>Actimicrobium</taxon>
    </lineage>
</organism>
<dbReference type="Gene3D" id="3.30.450.40">
    <property type="match status" value="1"/>
</dbReference>